<evidence type="ECO:0000256" key="1">
    <source>
        <dbReference type="ARBA" id="ARBA00004196"/>
    </source>
</evidence>
<dbReference type="HOGENOM" id="CLU_019602_18_2_0"/>
<dbReference type="eggNOG" id="COG0834">
    <property type="taxonomic scope" value="Bacteria"/>
</dbReference>
<dbReference type="PROSITE" id="PS51257">
    <property type="entry name" value="PROKAR_LIPOPROTEIN"/>
    <property type="match status" value="1"/>
</dbReference>
<evidence type="ECO:0000259" key="7">
    <source>
        <dbReference type="SMART" id="SM00079"/>
    </source>
</evidence>
<dbReference type="Pfam" id="PF00497">
    <property type="entry name" value="SBP_bac_3"/>
    <property type="match status" value="1"/>
</dbReference>
<dbReference type="GO" id="GO:0030313">
    <property type="term" value="C:cell envelope"/>
    <property type="evidence" value="ECO:0007669"/>
    <property type="project" value="UniProtKB-SubCell"/>
</dbReference>
<dbReference type="PROSITE" id="PS01039">
    <property type="entry name" value="SBP_BACTERIAL_3"/>
    <property type="match status" value="1"/>
</dbReference>
<dbReference type="InterPro" id="IPR001320">
    <property type="entry name" value="Iontro_rcpt_C"/>
</dbReference>
<dbReference type="InterPro" id="IPR001638">
    <property type="entry name" value="Solute-binding_3/MltF_N"/>
</dbReference>
<evidence type="ECO:0000256" key="2">
    <source>
        <dbReference type="ARBA" id="ARBA00010333"/>
    </source>
</evidence>
<name>E8N0Q9_ANATU</name>
<dbReference type="SMART" id="SM00062">
    <property type="entry name" value="PBPb"/>
    <property type="match status" value="1"/>
</dbReference>
<evidence type="ECO:0000256" key="3">
    <source>
        <dbReference type="ARBA" id="ARBA00022729"/>
    </source>
</evidence>
<reference evidence="8 9" key="1">
    <citation type="submission" date="2010-12" db="EMBL/GenBank/DDBJ databases">
        <title>Whole genome sequence of Anaerolinea thermophila UNI-1.</title>
        <authorList>
            <person name="Narita-Yamada S."/>
            <person name="Kishi E."/>
            <person name="Watanabe Y."/>
            <person name="Takasaki K."/>
            <person name="Ankai A."/>
            <person name="Oguchi A."/>
            <person name="Fukui S."/>
            <person name="Takahashi M."/>
            <person name="Yashiro I."/>
            <person name="Hosoyama A."/>
            <person name="Sekiguchi Y."/>
            <person name="Hanada S."/>
            <person name="Fujita N."/>
        </authorList>
    </citation>
    <scope>NUCLEOTIDE SEQUENCE [LARGE SCALE GENOMIC DNA]</scope>
    <source>
        <strain evidence="9">DSM 14523 / JCM 11388 / NBRC 100420 / UNI-1</strain>
    </source>
</reference>
<feature type="signal peptide" evidence="5">
    <location>
        <begin position="1"/>
        <end position="19"/>
    </location>
</feature>
<keyword evidence="3 5" id="KW-0732">Signal</keyword>
<dbReference type="GO" id="GO:0016020">
    <property type="term" value="C:membrane"/>
    <property type="evidence" value="ECO:0007669"/>
    <property type="project" value="InterPro"/>
</dbReference>
<evidence type="ECO:0000256" key="4">
    <source>
        <dbReference type="RuleBase" id="RU003744"/>
    </source>
</evidence>
<dbReference type="FunCoup" id="E8N0Q9">
    <property type="interactions" value="59"/>
</dbReference>
<evidence type="ECO:0000256" key="5">
    <source>
        <dbReference type="SAM" id="SignalP"/>
    </source>
</evidence>
<proteinExistence type="inferred from homology"/>
<dbReference type="Gene3D" id="3.40.190.10">
    <property type="entry name" value="Periplasmic binding protein-like II"/>
    <property type="match status" value="2"/>
</dbReference>
<evidence type="ECO:0000259" key="6">
    <source>
        <dbReference type="SMART" id="SM00062"/>
    </source>
</evidence>
<dbReference type="Proteomes" id="UP000008922">
    <property type="component" value="Chromosome"/>
</dbReference>
<evidence type="ECO:0000313" key="8">
    <source>
        <dbReference type="EMBL" id="BAJ62454.1"/>
    </source>
</evidence>
<dbReference type="SUPFAM" id="SSF53850">
    <property type="entry name" value="Periplasmic binding protein-like II"/>
    <property type="match status" value="1"/>
</dbReference>
<feature type="domain" description="Solute-binding protein family 3/N-terminal" evidence="6">
    <location>
        <begin position="31"/>
        <end position="251"/>
    </location>
</feature>
<dbReference type="PANTHER" id="PTHR35936:SF17">
    <property type="entry name" value="ARGININE-BINDING EXTRACELLULAR PROTEIN ARTP"/>
    <property type="match status" value="1"/>
</dbReference>
<feature type="chain" id="PRO_5003228585" evidence="5">
    <location>
        <begin position="20"/>
        <end position="251"/>
    </location>
</feature>
<gene>
    <name evidence="8" type="ordered locus">ANT_04200</name>
</gene>
<sequence>MKRFSVILWAMLIMALVFSACTPAQPSEKTKVRVATDATFPPFEMVDENTKQLTGFDVELMNAIAQKAGFEVEWINVGFDPMLAGIAECQYDMAIAAITITEERKASMDFSDPYINAGQIVTVRKETTDISGKNDLKGKKIGAQLGTTGAIEAEKIEGAEVKTYDSYDQAFLDLANGQIDAVIADYPTTLAFLATNPDKLKTVGEVFTDENYGVAFCKKKADLIPQVNAAIKALKEDGTIKKLEEKWLAGK</sequence>
<dbReference type="InterPro" id="IPR018313">
    <property type="entry name" value="SBP_3_CS"/>
</dbReference>
<organism evidence="8 9">
    <name type="scientific">Anaerolinea thermophila (strain DSM 14523 / JCM 11388 / NBRC 100420 / UNI-1)</name>
    <dbReference type="NCBI Taxonomy" id="926569"/>
    <lineage>
        <taxon>Bacteria</taxon>
        <taxon>Bacillati</taxon>
        <taxon>Chloroflexota</taxon>
        <taxon>Anaerolineae</taxon>
        <taxon>Anaerolineales</taxon>
        <taxon>Anaerolineaceae</taxon>
        <taxon>Anaerolinea</taxon>
    </lineage>
</organism>
<dbReference type="GO" id="GO:0015276">
    <property type="term" value="F:ligand-gated monoatomic ion channel activity"/>
    <property type="evidence" value="ECO:0007669"/>
    <property type="project" value="InterPro"/>
</dbReference>
<dbReference type="InParanoid" id="E8N0Q9"/>
<dbReference type="EMBL" id="AP012029">
    <property type="protein sequence ID" value="BAJ62454.1"/>
    <property type="molecule type" value="Genomic_DNA"/>
</dbReference>
<dbReference type="OrthoDB" id="9774451at2"/>
<keyword evidence="9" id="KW-1185">Reference proteome</keyword>
<evidence type="ECO:0000313" key="9">
    <source>
        <dbReference type="Proteomes" id="UP000008922"/>
    </source>
</evidence>
<feature type="domain" description="Ionotropic glutamate receptor C-terminal" evidence="7">
    <location>
        <begin position="31"/>
        <end position="250"/>
    </location>
</feature>
<dbReference type="AlphaFoldDB" id="E8N0Q9"/>
<accession>E8N0Q9</accession>
<dbReference type="PANTHER" id="PTHR35936">
    <property type="entry name" value="MEMBRANE-BOUND LYTIC MUREIN TRANSGLYCOSYLASE F"/>
    <property type="match status" value="1"/>
</dbReference>
<comment type="similarity">
    <text evidence="2 4">Belongs to the bacterial solute-binding protein 3 family.</text>
</comment>
<comment type="subcellular location">
    <subcellularLocation>
        <location evidence="1">Cell envelope</location>
    </subcellularLocation>
</comment>
<dbReference type="RefSeq" id="WP_013558850.1">
    <property type="nucleotide sequence ID" value="NC_014960.1"/>
</dbReference>
<protein>
    <submittedName>
        <fullName evidence="8">Amino acid ABC transporter substrate binding protein</fullName>
    </submittedName>
</protein>
<dbReference type="CDD" id="cd13624">
    <property type="entry name" value="PBP2_Arg_Lys_His"/>
    <property type="match status" value="1"/>
</dbReference>
<dbReference type="SMART" id="SM00079">
    <property type="entry name" value="PBPe"/>
    <property type="match status" value="1"/>
</dbReference>
<dbReference type="STRING" id="926569.ANT_04200"/>
<dbReference type="KEGG" id="atm:ANT_04200"/>